<gene>
    <name evidence="3" type="ORF">BOTBODRAFT_175585</name>
</gene>
<dbReference type="HOGENOM" id="CLU_048296_1_0_1"/>
<proteinExistence type="predicted"/>
<feature type="compositionally biased region" description="Basic and acidic residues" evidence="1">
    <location>
        <begin position="11"/>
        <end position="22"/>
    </location>
</feature>
<organism evidence="3 4">
    <name type="scientific">Botryobasidium botryosum (strain FD-172 SS1)</name>
    <dbReference type="NCBI Taxonomy" id="930990"/>
    <lineage>
        <taxon>Eukaryota</taxon>
        <taxon>Fungi</taxon>
        <taxon>Dikarya</taxon>
        <taxon>Basidiomycota</taxon>
        <taxon>Agaricomycotina</taxon>
        <taxon>Agaricomycetes</taxon>
        <taxon>Cantharellales</taxon>
        <taxon>Botryobasidiaceae</taxon>
        <taxon>Botryobasidium</taxon>
    </lineage>
</organism>
<dbReference type="CDD" id="cd18186">
    <property type="entry name" value="BTB_POZ_ZBTB_KLHL-like"/>
    <property type="match status" value="1"/>
</dbReference>
<sequence>MPEISSTVPSPREDTVPRKAVDENGTANTPGTLDRKRRTTSPSTNGSPVKRAKTAAETRKKHDKFWFSDGNVIVCVENYLFRIYCALLQSKSPYFIELFSQPDVETNRDVVDGCRVFTLPGKKKHFTALLDAIFGTLLLSEQTPSYFTLSCLLRAAHQWRFPAYEAWALKHLEKEWPSALDEYTVFPDDPEPLHKYASSVIVLARSCSTTALIKAAFCRLMWQPSLDLSATPDALTSDADHYNHDVVEWDRDDITLTREDLAKAIRLSEYISGEWQAISSKPPSHTFLSDKKVLHTVVGKSCDQILKRIWHPLVTESDFAAHTWDVIDNLRELIQTIDWEGQGICETCAKKCRDIWEETRVLIWKGIDEMLEIET</sequence>
<evidence type="ECO:0000259" key="2">
    <source>
        <dbReference type="PROSITE" id="PS50097"/>
    </source>
</evidence>
<feature type="domain" description="BTB" evidence="2">
    <location>
        <begin position="70"/>
        <end position="134"/>
    </location>
</feature>
<reference evidence="4" key="1">
    <citation type="journal article" date="2014" name="Proc. Natl. Acad. Sci. U.S.A.">
        <title>Extensive sampling of basidiomycete genomes demonstrates inadequacy of the white-rot/brown-rot paradigm for wood decay fungi.</title>
        <authorList>
            <person name="Riley R."/>
            <person name="Salamov A.A."/>
            <person name="Brown D.W."/>
            <person name="Nagy L.G."/>
            <person name="Floudas D."/>
            <person name="Held B.W."/>
            <person name="Levasseur A."/>
            <person name="Lombard V."/>
            <person name="Morin E."/>
            <person name="Otillar R."/>
            <person name="Lindquist E.A."/>
            <person name="Sun H."/>
            <person name="LaButti K.M."/>
            <person name="Schmutz J."/>
            <person name="Jabbour D."/>
            <person name="Luo H."/>
            <person name="Baker S.E."/>
            <person name="Pisabarro A.G."/>
            <person name="Walton J.D."/>
            <person name="Blanchette R.A."/>
            <person name="Henrissat B."/>
            <person name="Martin F."/>
            <person name="Cullen D."/>
            <person name="Hibbett D.S."/>
            <person name="Grigoriev I.V."/>
        </authorList>
    </citation>
    <scope>NUCLEOTIDE SEQUENCE [LARGE SCALE GENOMIC DNA]</scope>
    <source>
        <strain evidence="4">FD-172 SS1</strain>
    </source>
</reference>
<protein>
    <recommendedName>
        <fullName evidence="2">BTB domain-containing protein</fullName>
    </recommendedName>
</protein>
<evidence type="ECO:0000313" key="3">
    <source>
        <dbReference type="EMBL" id="KDQ13264.1"/>
    </source>
</evidence>
<evidence type="ECO:0000256" key="1">
    <source>
        <dbReference type="SAM" id="MobiDB-lite"/>
    </source>
</evidence>
<dbReference type="OrthoDB" id="2746456at2759"/>
<dbReference type="AlphaFoldDB" id="A0A067MCH5"/>
<dbReference type="InterPro" id="IPR000210">
    <property type="entry name" value="BTB/POZ_dom"/>
</dbReference>
<name>A0A067MCH5_BOTB1</name>
<dbReference type="InterPro" id="IPR011333">
    <property type="entry name" value="SKP1/BTB/POZ_sf"/>
</dbReference>
<dbReference type="Gene3D" id="3.30.710.10">
    <property type="entry name" value="Potassium Channel Kv1.1, Chain A"/>
    <property type="match status" value="1"/>
</dbReference>
<dbReference type="EMBL" id="KL198044">
    <property type="protein sequence ID" value="KDQ13264.1"/>
    <property type="molecule type" value="Genomic_DNA"/>
</dbReference>
<dbReference type="Proteomes" id="UP000027195">
    <property type="component" value="Unassembled WGS sequence"/>
</dbReference>
<keyword evidence="4" id="KW-1185">Reference proteome</keyword>
<dbReference type="PROSITE" id="PS50097">
    <property type="entry name" value="BTB"/>
    <property type="match status" value="1"/>
</dbReference>
<accession>A0A067MCH5</accession>
<dbReference type="InParanoid" id="A0A067MCH5"/>
<feature type="region of interest" description="Disordered" evidence="1">
    <location>
        <begin position="1"/>
        <end position="56"/>
    </location>
</feature>
<evidence type="ECO:0000313" key="4">
    <source>
        <dbReference type="Proteomes" id="UP000027195"/>
    </source>
</evidence>
<dbReference type="STRING" id="930990.A0A067MCH5"/>